<comment type="caution">
    <text evidence="7">The sequence shown here is derived from an EMBL/GenBank/DDBJ whole genome shotgun (WGS) entry which is preliminary data.</text>
</comment>
<dbReference type="GO" id="GO:0009116">
    <property type="term" value="P:nucleoside metabolic process"/>
    <property type="evidence" value="ECO:0007669"/>
    <property type="project" value="InterPro"/>
</dbReference>
<evidence type="ECO:0000256" key="1">
    <source>
        <dbReference type="ARBA" id="ARBA00005058"/>
    </source>
</evidence>
<dbReference type="GO" id="GO:0005737">
    <property type="term" value="C:cytoplasm"/>
    <property type="evidence" value="ECO:0007669"/>
    <property type="project" value="TreeGrafter"/>
</dbReference>
<dbReference type="SUPFAM" id="SSF53167">
    <property type="entry name" value="Purine and uridine phosphorylases"/>
    <property type="match status" value="1"/>
</dbReference>
<keyword evidence="3 5" id="KW-0328">Glycosyltransferase</keyword>
<organism evidence="7 8">
    <name type="scientific">Smittium simulii</name>
    <dbReference type="NCBI Taxonomy" id="133385"/>
    <lineage>
        <taxon>Eukaryota</taxon>
        <taxon>Fungi</taxon>
        <taxon>Fungi incertae sedis</taxon>
        <taxon>Zoopagomycota</taxon>
        <taxon>Kickxellomycotina</taxon>
        <taxon>Harpellomycetes</taxon>
        <taxon>Harpellales</taxon>
        <taxon>Legeriomycetaceae</taxon>
        <taxon>Smittium</taxon>
    </lineage>
</organism>
<proteinExistence type="inferred from homology"/>
<sequence>MTDPASSKVCADAATYIKSKLAAGFAPKIGVFCGTNMQPIADLIIEERIDVPFSEIPGFVYNPDSKKLFGKFVFGILEDSPVALLFGACKYYEGHSLRQITMPIRVMKLLGVSIVIMTNASASINPEFKVGDICVVTDHISFPSISGLNPLIGPNYSTMGPRILSMSDAYSFKLSKLAFDIWLRSPELTKRKVQLKECTYFYSVGPSFETRAECRAARILGGDVLGCSTVPEVQVARHCNIEVLCLTLVTTTAYSYDKVSPKDAAIAAFNGQSTNSLENHNIIENIHLDNSTKATLSRPADISTLVKLIVSAL</sequence>
<evidence type="ECO:0000256" key="3">
    <source>
        <dbReference type="ARBA" id="ARBA00022676"/>
    </source>
</evidence>
<gene>
    <name evidence="7" type="ORF">BB561_001469</name>
</gene>
<dbReference type="EMBL" id="MBFR01000043">
    <property type="protein sequence ID" value="PVU95995.1"/>
    <property type="molecule type" value="Genomic_DNA"/>
</dbReference>
<dbReference type="EC" id="2.4.2.1" evidence="5"/>
<dbReference type="Pfam" id="PF01048">
    <property type="entry name" value="PNP_UDP_1"/>
    <property type="match status" value="1"/>
</dbReference>
<dbReference type="NCBIfam" id="TIGR01697">
    <property type="entry name" value="PNPH-PUNA-XAPA"/>
    <property type="match status" value="1"/>
</dbReference>
<dbReference type="PIRSF" id="PIRSF000477">
    <property type="entry name" value="PurNPase"/>
    <property type="match status" value="1"/>
</dbReference>
<dbReference type="Proteomes" id="UP000245383">
    <property type="component" value="Unassembled WGS sequence"/>
</dbReference>
<dbReference type="OrthoDB" id="10261782at2759"/>
<comment type="pathway">
    <text evidence="1 5">Purine metabolism; purine nucleoside salvage.</text>
</comment>
<dbReference type="GO" id="GO:0004731">
    <property type="term" value="F:purine-nucleoside phosphorylase activity"/>
    <property type="evidence" value="ECO:0007669"/>
    <property type="project" value="UniProtKB-EC"/>
</dbReference>
<keyword evidence="4 5" id="KW-0808">Transferase</keyword>
<accession>A0A2T9YUH5</accession>
<evidence type="ECO:0000256" key="2">
    <source>
        <dbReference type="ARBA" id="ARBA00006751"/>
    </source>
</evidence>
<comment type="similarity">
    <text evidence="2 5">Belongs to the PNP/MTAP phosphorylase family.</text>
</comment>
<dbReference type="PANTHER" id="PTHR11904:SF9">
    <property type="entry name" value="PURINE NUCLEOSIDE PHOSPHORYLASE-RELATED"/>
    <property type="match status" value="1"/>
</dbReference>
<feature type="domain" description="Nucleoside phosphorylase" evidence="6">
    <location>
        <begin position="28"/>
        <end position="252"/>
    </location>
</feature>
<evidence type="ECO:0000256" key="4">
    <source>
        <dbReference type="ARBA" id="ARBA00022679"/>
    </source>
</evidence>
<evidence type="ECO:0000259" key="6">
    <source>
        <dbReference type="Pfam" id="PF01048"/>
    </source>
</evidence>
<keyword evidence="8" id="KW-1185">Reference proteome</keyword>
<comment type="function">
    <text evidence="5">The purine nucleoside phosphorylases catalyze the phosphorolytic breakdown of the N-glycosidic bond in the beta-(deoxy)ribonucleoside molecules, with the formation of the corresponding free purine bases and pentose-1-phosphate.</text>
</comment>
<dbReference type="InterPro" id="IPR000845">
    <property type="entry name" value="Nucleoside_phosphorylase_d"/>
</dbReference>
<evidence type="ECO:0000256" key="5">
    <source>
        <dbReference type="PIRNR" id="PIRNR000477"/>
    </source>
</evidence>
<dbReference type="AlphaFoldDB" id="A0A2T9YUH5"/>
<reference evidence="7 8" key="1">
    <citation type="journal article" date="2018" name="MBio">
        <title>Comparative Genomics Reveals the Core Gene Toolbox for the Fungus-Insect Symbiosis.</title>
        <authorList>
            <person name="Wang Y."/>
            <person name="Stata M."/>
            <person name="Wang W."/>
            <person name="Stajich J.E."/>
            <person name="White M.M."/>
            <person name="Moncalvo J.M."/>
        </authorList>
    </citation>
    <scope>NUCLEOTIDE SEQUENCE [LARGE SCALE GENOMIC DNA]</scope>
    <source>
        <strain evidence="7 8">SWE-8-4</strain>
    </source>
</reference>
<name>A0A2T9YUH5_9FUNG</name>
<dbReference type="InterPro" id="IPR011268">
    <property type="entry name" value="Purine_phosphorylase"/>
</dbReference>
<dbReference type="UniPathway" id="UPA00606"/>
<dbReference type="PANTHER" id="PTHR11904">
    <property type="entry name" value="METHYLTHIOADENOSINE/PURINE NUCLEOSIDE PHOSPHORYLASE"/>
    <property type="match status" value="1"/>
</dbReference>
<dbReference type="STRING" id="133385.A0A2T9YUH5"/>
<dbReference type="InterPro" id="IPR035994">
    <property type="entry name" value="Nucleoside_phosphorylase_sf"/>
</dbReference>
<evidence type="ECO:0000313" key="7">
    <source>
        <dbReference type="EMBL" id="PVU95995.1"/>
    </source>
</evidence>
<dbReference type="Gene3D" id="3.40.50.1580">
    <property type="entry name" value="Nucleoside phosphorylase domain"/>
    <property type="match status" value="1"/>
</dbReference>
<evidence type="ECO:0000313" key="8">
    <source>
        <dbReference type="Proteomes" id="UP000245383"/>
    </source>
</evidence>
<protein>
    <recommendedName>
        <fullName evidence="5">Purine nucleoside phosphorylase</fullName>
        <ecNumber evidence="5">2.4.2.1</ecNumber>
    </recommendedName>
    <alternativeName>
        <fullName evidence="5">Inosine-guanosine phosphorylase</fullName>
    </alternativeName>
</protein>
<dbReference type="CDD" id="cd09009">
    <property type="entry name" value="PNP-EcPNPII_like"/>
    <property type="match status" value="1"/>
</dbReference>